<feature type="transmembrane region" description="Helical" evidence="10">
    <location>
        <begin position="390"/>
        <end position="409"/>
    </location>
</feature>
<feature type="transmembrane region" description="Helical" evidence="10">
    <location>
        <begin position="131"/>
        <end position="152"/>
    </location>
</feature>
<gene>
    <name evidence="12" type="ORF">PV383_02790</name>
</gene>
<keyword evidence="8" id="KW-0902">Two-component regulatory system</keyword>
<feature type="transmembrane region" description="Helical" evidence="10">
    <location>
        <begin position="103"/>
        <end position="119"/>
    </location>
</feature>
<dbReference type="InterPro" id="IPR011712">
    <property type="entry name" value="Sig_transdc_His_kin_sub3_dim/P"/>
</dbReference>
<keyword evidence="6 12" id="KW-0418">Kinase</keyword>
<comment type="catalytic activity">
    <reaction evidence="1">
        <text>ATP + protein L-histidine = ADP + protein N-phospho-L-histidine.</text>
        <dbReference type="EC" id="2.7.13.3"/>
    </reaction>
</comment>
<feature type="transmembrane region" description="Helical" evidence="10">
    <location>
        <begin position="549"/>
        <end position="570"/>
    </location>
</feature>
<evidence type="ECO:0000256" key="9">
    <source>
        <dbReference type="SAM" id="MobiDB-lite"/>
    </source>
</evidence>
<evidence type="ECO:0000256" key="2">
    <source>
        <dbReference type="ARBA" id="ARBA00012438"/>
    </source>
</evidence>
<dbReference type="GO" id="GO:0016301">
    <property type="term" value="F:kinase activity"/>
    <property type="evidence" value="ECO:0007669"/>
    <property type="project" value="UniProtKB-KW"/>
</dbReference>
<evidence type="ECO:0000256" key="10">
    <source>
        <dbReference type="SAM" id="Phobius"/>
    </source>
</evidence>
<accession>A0ABU4MJE8</accession>
<dbReference type="PANTHER" id="PTHR24421">
    <property type="entry name" value="NITRATE/NITRITE SENSOR PROTEIN NARX-RELATED"/>
    <property type="match status" value="1"/>
</dbReference>
<feature type="transmembrane region" description="Helical" evidence="10">
    <location>
        <begin position="38"/>
        <end position="54"/>
    </location>
</feature>
<reference evidence="12 13" key="1">
    <citation type="journal article" date="2023" name="Microb. Genom.">
        <title>Mesoterricola silvestris gen. nov., sp. nov., Mesoterricola sediminis sp. nov., Geothrix oryzae sp. nov., Geothrix edaphica sp. nov., Geothrix rubra sp. nov., and Geothrix limicola sp. nov., six novel members of Acidobacteriota isolated from soils.</title>
        <authorList>
            <person name="Weisberg A.J."/>
            <person name="Pearce E."/>
            <person name="Kramer C.G."/>
            <person name="Chang J.H."/>
            <person name="Clarke C.R."/>
        </authorList>
    </citation>
    <scope>NUCLEOTIDE SEQUENCE [LARGE SCALE GENOMIC DNA]</scope>
    <source>
        <strain evidence="12 13">NE20-4-1</strain>
    </source>
</reference>
<evidence type="ECO:0000256" key="3">
    <source>
        <dbReference type="ARBA" id="ARBA00022553"/>
    </source>
</evidence>
<feature type="transmembrane region" description="Helical" evidence="10">
    <location>
        <begin position="59"/>
        <end position="75"/>
    </location>
</feature>
<dbReference type="InterPro" id="IPR050482">
    <property type="entry name" value="Sensor_HK_TwoCompSys"/>
</dbReference>
<keyword evidence="7" id="KW-0067">ATP-binding</keyword>
<proteinExistence type="predicted"/>
<keyword evidence="10" id="KW-0812">Transmembrane</keyword>
<feature type="region of interest" description="Disordered" evidence="9">
    <location>
        <begin position="325"/>
        <end position="344"/>
    </location>
</feature>
<keyword evidence="13" id="KW-1185">Reference proteome</keyword>
<dbReference type="Proteomes" id="UP001282474">
    <property type="component" value="Unassembled WGS sequence"/>
</dbReference>
<feature type="domain" description="Signal transduction histidine kinase subgroup 3 dimerisation and phosphoacceptor" evidence="11">
    <location>
        <begin position="180"/>
        <end position="232"/>
    </location>
</feature>
<dbReference type="Gene3D" id="1.20.5.1930">
    <property type="match status" value="1"/>
</dbReference>
<dbReference type="InterPro" id="IPR036890">
    <property type="entry name" value="HATPase_C_sf"/>
</dbReference>
<dbReference type="Gene3D" id="3.30.565.10">
    <property type="entry name" value="Histidine kinase-like ATPase, C-terminal domain"/>
    <property type="match status" value="1"/>
</dbReference>
<protein>
    <recommendedName>
        <fullName evidence="2">histidine kinase</fullName>
        <ecNumber evidence="2">2.7.13.3</ecNumber>
    </recommendedName>
</protein>
<evidence type="ECO:0000313" key="12">
    <source>
        <dbReference type="EMBL" id="MDX3036103.1"/>
    </source>
</evidence>
<dbReference type="EMBL" id="JARAWJ010000002">
    <property type="protein sequence ID" value="MDX3036103.1"/>
    <property type="molecule type" value="Genomic_DNA"/>
</dbReference>
<feature type="transmembrane region" description="Helical" evidence="10">
    <location>
        <begin position="12"/>
        <end position="32"/>
    </location>
</feature>
<dbReference type="PANTHER" id="PTHR24421:SF10">
    <property type="entry name" value="NITRATE_NITRITE SENSOR PROTEIN NARQ"/>
    <property type="match status" value="1"/>
</dbReference>
<dbReference type="SUPFAM" id="SSF55874">
    <property type="entry name" value="ATPase domain of HSP90 chaperone/DNA topoisomerase II/histidine kinase"/>
    <property type="match status" value="1"/>
</dbReference>
<feature type="transmembrane region" description="Helical" evidence="10">
    <location>
        <begin position="421"/>
        <end position="441"/>
    </location>
</feature>
<feature type="transmembrane region" description="Helical" evidence="10">
    <location>
        <begin position="448"/>
        <end position="466"/>
    </location>
</feature>
<comment type="caution">
    <text evidence="12">The sequence shown here is derived from an EMBL/GenBank/DDBJ whole genome shotgun (WGS) entry which is preliminary data.</text>
</comment>
<evidence type="ECO:0000313" key="13">
    <source>
        <dbReference type="Proteomes" id="UP001282474"/>
    </source>
</evidence>
<evidence type="ECO:0000256" key="8">
    <source>
        <dbReference type="ARBA" id="ARBA00023012"/>
    </source>
</evidence>
<keyword evidence="3" id="KW-0597">Phosphoprotein</keyword>
<evidence type="ECO:0000256" key="7">
    <source>
        <dbReference type="ARBA" id="ARBA00022840"/>
    </source>
</evidence>
<evidence type="ECO:0000259" key="11">
    <source>
        <dbReference type="Pfam" id="PF07730"/>
    </source>
</evidence>
<dbReference type="EC" id="2.7.13.3" evidence="2"/>
<keyword evidence="10" id="KW-1133">Transmembrane helix</keyword>
<feature type="transmembrane region" description="Helical" evidence="10">
    <location>
        <begin position="524"/>
        <end position="543"/>
    </location>
</feature>
<organism evidence="12 13">
    <name type="scientific">Streptomyces caniscabiei</name>
    <dbReference type="NCBI Taxonomy" id="2746961"/>
    <lineage>
        <taxon>Bacteria</taxon>
        <taxon>Bacillati</taxon>
        <taxon>Actinomycetota</taxon>
        <taxon>Actinomycetes</taxon>
        <taxon>Kitasatosporales</taxon>
        <taxon>Streptomycetaceae</taxon>
        <taxon>Streptomyces</taxon>
    </lineage>
</organism>
<dbReference type="Pfam" id="PF07730">
    <property type="entry name" value="HisKA_3"/>
    <property type="match status" value="1"/>
</dbReference>
<keyword evidence="4" id="KW-0808">Transferase</keyword>
<evidence type="ECO:0000256" key="6">
    <source>
        <dbReference type="ARBA" id="ARBA00022777"/>
    </source>
</evidence>
<evidence type="ECO:0000256" key="1">
    <source>
        <dbReference type="ARBA" id="ARBA00000085"/>
    </source>
</evidence>
<keyword evidence="10" id="KW-0472">Membrane</keyword>
<dbReference type="RefSeq" id="WP_237269834.1">
    <property type="nucleotide sequence ID" value="NZ_JABXWF010000001.1"/>
</dbReference>
<name>A0ABU4MJE8_9ACTN</name>
<sequence length="799" mass="83263">MMRTEDDRLLPVLLIVAQAVVWPGAALVRGAVPNGSDLLVATLVAGVVTAALTLRRSRPVVALVVVAVACALGAGPLPVGATAVLGTAGVALALYTAAAERDTFTAVLCVVALAAWQFLQQISLHGLSDPAGLDLVLTALLYATACGTGLLVRRSRRARWAAEQRLKRAETERHRLPAVERRRMERELHDVSAHHLTAVVVTAGAALGLRAQRPELAGEALEFAVETGQEVTRALGAVRAPAPSREDLPSPEERLLDLVAGFRRLDQRIDCEIDPLPDGAVADAAYGIVREGLTNVARHAPGAHTRVRVRYGDSRTDVVVTSAAPPAGTTAHASGLGGGRGQGFLRSRAREAGGTLTSGPTGEGGWEIRAALPGRTAAPVEATFPRGYRAAQLVAAAGLVLQPLLPALVIRPDTVTTSSQASPGTLFALLAAAQALTLLWLPRAPRTALTTLLALPLLWPLAMTTAHYTGPALLPPALSLLATCAALTTRTARRVAEAGGLTADGTGPEGRTVRRPPAWTRESVVLPVAAVLVHSLAGVVAVLGRGTAVSGWVVGAGVSAGAALVVAAAVRGGVLRGRRERGDRGLRDERVAVWTEEAVRDAWAERRRIAAGLETTVLSRTADMVVEARAGRLDAVADRAREALAAMRALLDTVRDGEHDAGPGRRPQPTLQALDLLAHQSRATGRDVRIRLTDRVPERLPTAVDLAAYHAAETILAVGGDHPAMLEFDADDGTLTLTATGVPRAARTAVRERLTARVAPLGGTLTTGGPDTVHLRLPLAAVPVPQQGDATEDEEGSDG</sequence>
<dbReference type="CDD" id="cd16917">
    <property type="entry name" value="HATPase_UhpB-NarQ-NarX-like"/>
    <property type="match status" value="1"/>
</dbReference>
<keyword evidence="5" id="KW-0547">Nucleotide-binding</keyword>
<evidence type="ECO:0000256" key="4">
    <source>
        <dbReference type="ARBA" id="ARBA00022679"/>
    </source>
</evidence>
<evidence type="ECO:0000256" key="5">
    <source>
        <dbReference type="ARBA" id="ARBA00022741"/>
    </source>
</evidence>
<feature type="transmembrane region" description="Helical" evidence="10">
    <location>
        <begin position="81"/>
        <end position="98"/>
    </location>
</feature>